<protein>
    <submittedName>
        <fullName evidence="4">Spermatogenesis-associated protein 17</fullName>
    </submittedName>
</protein>
<keyword evidence="2" id="KW-0812">Transmembrane</keyword>
<dbReference type="InterPro" id="IPR042855">
    <property type="entry name" value="V_SNARE_CC"/>
</dbReference>
<proteinExistence type="predicted"/>
<keyword evidence="5" id="KW-1185">Reference proteome</keyword>
<keyword evidence="1" id="KW-0175">Coiled coil</keyword>
<evidence type="ECO:0000256" key="1">
    <source>
        <dbReference type="PROSITE-ProRule" id="PRU00290"/>
    </source>
</evidence>
<dbReference type="PROSITE" id="PS50096">
    <property type="entry name" value="IQ"/>
    <property type="match status" value="2"/>
</dbReference>
<accession>A0A151WU76</accession>
<dbReference type="PROSITE" id="PS50892">
    <property type="entry name" value="V_SNARE"/>
    <property type="match status" value="1"/>
</dbReference>
<keyword evidence="2" id="KW-0472">Membrane</keyword>
<dbReference type="PANTHER" id="PTHR21136">
    <property type="entry name" value="SNARE PROTEINS"/>
    <property type="match status" value="1"/>
</dbReference>
<evidence type="ECO:0000259" key="3">
    <source>
        <dbReference type="PROSITE" id="PS50892"/>
    </source>
</evidence>
<dbReference type="SMART" id="SM00015">
    <property type="entry name" value="IQ"/>
    <property type="match status" value="3"/>
</dbReference>
<organism evidence="4 5">
    <name type="scientific">Mycetomoellerius zeteki</name>
    <dbReference type="NCBI Taxonomy" id="64791"/>
    <lineage>
        <taxon>Eukaryota</taxon>
        <taxon>Metazoa</taxon>
        <taxon>Ecdysozoa</taxon>
        <taxon>Arthropoda</taxon>
        <taxon>Hexapoda</taxon>
        <taxon>Insecta</taxon>
        <taxon>Pterygota</taxon>
        <taxon>Neoptera</taxon>
        <taxon>Endopterygota</taxon>
        <taxon>Hymenoptera</taxon>
        <taxon>Apocrita</taxon>
        <taxon>Aculeata</taxon>
        <taxon>Formicoidea</taxon>
        <taxon>Formicidae</taxon>
        <taxon>Myrmicinae</taxon>
        <taxon>Mycetomoellerius</taxon>
    </lineage>
</organism>
<dbReference type="PANTHER" id="PTHR21136:SF168">
    <property type="entry name" value="VESICLE-ASSOCIATED MEMBRANE PROTEIN 9"/>
    <property type="match status" value="1"/>
</dbReference>
<dbReference type="Gene3D" id="1.20.5.190">
    <property type="match status" value="2"/>
</dbReference>
<name>A0A151WU76_9HYME</name>
<reference evidence="4 5" key="1">
    <citation type="submission" date="2015-09" db="EMBL/GenBank/DDBJ databases">
        <title>Trachymyrmex zeteki WGS genome.</title>
        <authorList>
            <person name="Nygaard S."/>
            <person name="Hu H."/>
            <person name="Boomsma J."/>
            <person name="Zhang G."/>
        </authorList>
    </citation>
    <scope>NUCLEOTIDE SEQUENCE [LARGE SCALE GENOMIC DNA]</scope>
    <source>
        <strain evidence="4">Tzet28-1</strain>
        <tissue evidence="4">Whole body</tissue>
    </source>
</reference>
<evidence type="ECO:0000313" key="4">
    <source>
        <dbReference type="EMBL" id="KYQ51317.1"/>
    </source>
</evidence>
<gene>
    <name evidence="4" type="ORF">ALC60_09608</name>
</gene>
<feature type="domain" description="V-SNARE coiled-coil homology" evidence="3">
    <location>
        <begin position="140"/>
        <end position="205"/>
    </location>
</feature>
<dbReference type="EMBL" id="KQ982748">
    <property type="protein sequence ID" value="KYQ51317.1"/>
    <property type="molecule type" value="Genomic_DNA"/>
</dbReference>
<dbReference type="Gene3D" id="3.30.450.50">
    <property type="entry name" value="Longin domain"/>
    <property type="match status" value="1"/>
</dbReference>
<feature type="transmembrane region" description="Helical" evidence="2">
    <location>
        <begin position="218"/>
        <end position="241"/>
    </location>
</feature>
<dbReference type="Pfam" id="PF00612">
    <property type="entry name" value="IQ"/>
    <property type="match status" value="3"/>
</dbReference>
<evidence type="ECO:0000256" key="2">
    <source>
        <dbReference type="SAM" id="Phobius"/>
    </source>
</evidence>
<sequence>MNGTVHYAMVALRETSGCKIIADYSTNPNPIYRTIALSTIDSLKTVEDDKISIDNSRYTVHVLIGELYYVCLTLKVNCPSSAIWVESCSQIFLQRLRTVYKDLPLVDLSKNLTNLAEDDFSKALKKIIEEYNQGIGCKNLTSKLEEELIEVRRILMNGVQKLIDRGERLDELIRKTQNLEISGRTIDLAKFTAIAYPLQYSRDFHVVSRTRQKKNSSLKIAIVTSAFMLVLVVLLTLRFAIDPVELRNAIKIKHDLAESSKLMHFIAARKIQAWFRGIITRNHLRKLHEKATILQRHWRGYHTRMFIINQYLVERVHQMWQDHYNNMATRIQAVWRGYWSRKTKINFLKLQRWLKNVYIKNNETLENMKRFRQRELERVENLTEQEAMLWILFILFKLHHLLRTKCRPGVITRIDKTRFIYIEEMLKCLEYNQYIAKAKTACRDCQIDRKPSSIFRGTYFKKCEKEIREFERSLSSGNVHIFKNKVN</sequence>
<dbReference type="Proteomes" id="UP000075809">
    <property type="component" value="Unassembled WGS sequence"/>
</dbReference>
<dbReference type="SUPFAM" id="SSF52540">
    <property type="entry name" value="P-loop containing nucleoside triphosphate hydrolases"/>
    <property type="match status" value="1"/>
</dbReference>
<keyword evidence="2" id="KW-1133">Transmembrane helix</keyword>
<dbReference type="InterPro" id="IPR000048">
    <property type="entry name" value="IQ_motif_EF-hand-BS"/>
</dbReference>
<dbReference type="CDD" id="cd15843">
    <property type="entry name" value="R-SNARE"/>
    <property type="match status" value="1"/>
</dbReference>
<evidence type="ECO:0000313" key="5">
    <source>
        <dbReference type="Proteomes" id="UP000075809"/>
    </source>
</evidence>
<dbReference type="InterPro" id="IPR027417">
    <property type="entry name" value="P-loop_NTPase"/>
</dbReference>
<dbReference type="Pfam" id="PF00957">
    <property type="entry name" value="Synaptobrevin"/>
    <property type="match status" value="1"/>
</dbReference>
<dbReference type="SUPFAM" id="SSF58038">
    <property type="entry name" value="SNARE fusion complex"/>
    <property type="match status" value="1"/>
</dbReference>
<dbReference type="InterPro" id="IPR051097">
    <property type="entry name" value="Synaptobrevin-like_transport"/>
</dbReference>
<dbReference type="AlphaFoldDB" id="A0A151WU76"/>
<dbReference type="STRING" id="64791.A0A151WU76"/>